<gene>
    <name evidence="3" type="ORF">SAMN05660691_01109</name>
</gene>
<keyword evidence="4" id="KW-1185">Reference proteome</keyword>
<dbReference type="AlphaFoldDB" id="A0A1H6KKQ3"/>
<evidence type="ECO:0000256" key="1">
    <source>
        <dbReference type="SAM" id="Coils"/>
    </source>
</evidence>
<accession>A0A1H6KKQ3</accession>
<keyword evidence="2" id="KW-0732">Signal</keyword>
<keyword evidence="1" id="KW-0175">Coiled coil</keyword>
<dbReference type="Proteomes" id="UP000199371">
    <property type="component" value="Unassembled WGS sequence"/>
</dbReference>
<dbReference type="RefSeq" id="WP_218141308.1">
    <property type="nucleotide sequence ID" value="NZ_FNXF01000003.1"/>
</dbReference>
<feature type="signal peptide" evidence="2">
    <location>
        <begin position="1"/>
        <end position="24"/>
    </location>
</feature>
<organism evidence="3 4">
    <name type="scientific">Rheinheimera pacifica</name>
    <dbReference type="NCBI Taxonomy" id="173990"/>
    <lineage>
        <taxon>Bacteria</taxon>
        <taxon>Pseudomonadati</taxon>
        <taxon>Pseudomonadota</taxon>
        <taxon>Gammaproteobacteria</taxon>
        <taxon>Chromatiales</taxon>
        <taxon>Chromatiaceae</taxon>
        <taxon>Rheinheimera</taxon>
    </lineage>
</organism>
<protein>
    <recommendedName>
        <fullName evidence="5">LTXXQ motif family protein</fullName>
    </recommendedName>
</protein>
<proteinExistence type="predicted"/>
<evidence type="ECO:0000313" key="4">
    <source>
        <dbReference type="Proteomes" id="UP000199371"/>
    </source>
</evidence>
<sequence>MRTGIKKTLLVATLLTLPAWPISAHQGSYEPAERVVQDVVVFTMQRAAQELLRVSRIDPVYQGYSRHYVNRQPAPRLDERSRQQLRKLAADHQRKLAGFERELDRELDKLANEYRRDSKKGKGHKRAKAREKFQRKVDQAYERFIVNTERQHDRFDQQRERILSDAYAYHSRRY</sequence>
<feature type="coiled-coil region" evidence="1">
    <location>
        <begin position="82"/>
        <end position="120"/>
    </location>
</feature>
<evidence type="ECO:0000256" key="2">
    <source>
        <dbReference type="SAM" id="SignalP"/>
    </source>
</evidence>
<name>A0A1H6KKQ3_9GAMM</name>
<dbReference type="EMBL" id="FNXF01000003">
    <property type="protein sequence ID" value="SEH73362.1"/>
    <property type="molecule type" value="Genomic_DNA"/>
</dbReference>
<feature type="chain" id="PRO_5011604888" description="LTXXQ motif family protein" evidence="2">
    <location>
        <begin position="25"/>
        <end position="174"/>
    </location>
</feature>
<evidence type="ECO:0008006" key="5">
    <source>
        <dbReference type="Google" id="ProtNLM"/>
    </source>
</evidence>
<evidence type="ECO:0000313" key="3">
    <source>
        <dbReference type="EMBL" id="SEH73362.1"/>
    </source>
</evidence>
<reference evidence="4" key="1">
    <citation type="submission" date="2016-10" db="EMBL/GenBank/DDBJ databases">
        <authorList>
            <person name="Varghese N."/>
            <person name="Submissions S."/>
        </authorList>
    </citation>
    <scope>NUCLEOTIDE SEQUENCE [LARGE SCALE GENOMIC DNA]</scope>
    <source>
        <strain evidence="4">DSM 17616</strain>
    </source>
</reference>